<dbReference type="GO" id="GO:0016853">
    <property type="term" value="F:isomerase activity"/>
    <property type="evidence" value="ECO:0007669"/>
    <property type="project" value="UniProtKB-KW"/>
</dbReference>
<dbReference type="GO" id="GO:0016116">
    <property type="term" value="P:carotenoid metabolic process"/>
    <property type="evidence" value="ECO:0007669"/>
    <property type="project" value="InterPro"/>
</dbReference>
<dbReference type="Pfam" id="PF13450">
    <property type="entry name" value="NAD_binding_8"/>
    <property type="match status" value="1"/>
</dbReference>
<feature type="non-terminal residue" evidence="1">
    <location>
        <position position="146"/>
    </location>
</feature>
<dbReference type="Gene3D" id="3.50.50.60">
    <property type="entry name" value="FAD/NAD(P)-binding domain"/>
    <property type="match status" value="1"/>
</dbReference>
<accession>A0A392PEH8</accession>
<evidence type="ECO:0000313" key="1">
    <source>
        <dbReference type="EMBL" id="MCI10152.1"/>
    </source>
</evidence>
<dbReference type="InterPro" id="IPR045892">
    <property type="entry name" value="CrtISO-like"/>
</dbReference>
<dbReference type="AlphaFoldDB" id="A0A392PEH8"/>
<sequence length="146" mass="15629">MCPAMNTMRGVGVFPCNVVRVRRQCSRIHHLHSSFHNNNNGRILMRKCFVVRNSSSKLDDDAEADVIVIGSGIGGLSCAAMLARYEQDVVLLESHDVAGGAAHSFDVKGYKFDSGPSLFSGLQSRGPQANPLAQVLDALGESVPCA</sequence>
<dbReference type="EMBL" id="LXQA010075183">
    <property type="protein sequence ID" value="MCI10152.1"/>
    <property type="molecule type" value="Genomic_DNA"/>
</dbReference>
<keyword evidence="2" id="KW-1185">Reference proteome</keyword>
<dbReference type="Proteomes" id="UP000265520">
    <property type="component" value="Unassembled WGS sequence"/>
</dbReference>
<organism evidence="1 2">
    <name type="scientific">Trifolium medium</name>
    <dbReference type="NCBI Taxonomy" id="97028"/>
    <lineage>
        <taxon>Eukaryota</taxon>
        <taxon>Viridiplantae</taxon>
        <taxon>Streptophyta</taxon>
        <taxon>Embryophyta</taxon>
        <taxon>Tracheophyta</taxon>
        <taxon>Spermatophyta</taxon>
        <taxon>Magnoliopsida</taxon>
        <taxon>eudicotyledons</taxon>
        <taxon>Gunneridae</taxon>
        <taxon>Pentapetalae</taxon>
        <taxon>rosids</taxon>
        <taxon>fabids</taxon>
        <taxon>Fabales</taxon>
        <taxon>Fabaceae</taxon>
        <taxon>Papilionoideae</taxon>
        <taxon>50 kb inversion clade</taxon>
        <taxon>NPAAA clade</taxon>
        <taxon>Hologalegina</taxon>
        <taxon>IRL clade</taxon>
        <taxon>Trifolieae</taxon>
        <taxon>Trifolium</taxon>
    </lineage>
</organism>
<evidence type="ECO:0000313" key="2">
    <source>
        <dbReference type="Proteomes" id="UP000265520"/>
    </source>
</evidence>
<reference evidence="1 2" key="1">
    <citation type="journal article" date="2018" name="Front. Plant Sci.">
        <title>Red Clover (Trifolium pratense) and Zigzag Clover (T. medium) - A Picture of Genomic Similarities and Differences.</title>
        <authorList>
            <person name="Dluhosova J."/>
            <person name="Istvanek J."/>
            <person name="Nedelnik J."/>
            <person name="Repkova J."/>
        </authorList>
    </citation>
    <scope>NUCLEOTIDE SEQUENCE [LARGE SCALE GENOMIC DNA]</scope>
    <source>
        <strain evidence="2">cv. 10/8</strain>
        <tissue evidence="1">Leaf</tissue>
    </source>
</reference>
<dbReference type="PANTHER" id="PTHR46313:SF1">
    <property type="entry name" value="FAD_NAD(P)-BINDING OXIDOREDUCTASE FAMILY PROTEIN"/>
    <property type="match status" value="1"/>
</dbReference>
<dbReference type="SUPFAM" id="SSF51905">
    <property type="entry name" value="FAD/NAD(P)-binding domain"/>
    <property type="match status" value="1"/>
</dbReference>
<keyword evidence="1" id="KW-0413">Isomerase</keyword>
<dbReference type="InterPro" id="IPR036188">
    <property type="entry name" value="FAD/NAD-bd_sf"/>
</dbReference>
<proteinExistence type="predicted"/>
<comment type="caution">
    <text evidence="1">The sequence shown here is derived from an EMBL/GenBank/DDBJ whole genome shotgun (WGS) entry which is preliminary data.</text>
</comment>
<dbReference type="PANTHER" id="PTHR46313">
    <property type="match status" value="1"/>
</dbReference>
<name>A0A392PEH8_9FABA</name>
<protein>
    <submittedName>
        <fullName evidence="1">Prolycopene isomerase chloroplastic-like</fullName>
    </submittedName>
</protein>